<gene>
    <name evidence="1" type="ORF">FHR80_001694</name>
</gene>
<protein>
    <submittedName>
        <fullName evidence="1">Uncharacterized protein</fullName>
    </submittedName>
</protein>
<dbReference type="EMBL" id="JACHVX010000002">
    <property type="protein sequence ID" value="MBB2922782.1"/>
    <property type="molecule type" value="Genomic_DNA"/>
</dbReference>
<comment type="caution">
    <text evidence="1">The sequence shown here is derived from an EMBL/GenBank/DDBJ whole genome shotgun (WGS) entry which is preliminary data.</text>
</comment>
<name>A0A7W4UEM5_9CELL</name>
<reference evidence="1 2" key="1">
    <citation type="submission" date="2020-08" db="EMBL/GenBank/DDBJ databases">
        <title>The Agave Microbiome: Exploring the role of microbial communities in plant adaptations to desert environments.</title>
        <authorList>
            <person name="Partida-Martinez L.P."/>
        </authorList>
    </citation>
    <scope>NUCLEOTIDE SEQUENCE [LARGE SCALE GENOMIC DNA]</scope>
    <source>
        <strain evidence="1 2">RAS26</strain>
    </source>
</reference>
<sequence length="105" mass="10998">MTAWREQVRRTALAHDLEVAHRDAVGAASAGLQDAGLGPVRLTGTAVPLLADAAVTSATPFVRAPLLARLSRVRRLHSPSPASGPDLCPTCRVPAPCPTTKELDQ</sequence>
<proteinExistence type="predicted"/>
<dbReference type="Proteomes" id="UP000518206">
    <property type="component" value="Unassembled WGS sequence"/>
</dbReference>
<accession>A0A7W4UEM5</accession>
<dbReference type="RefSeq" id="WP_183295639.1">
    <property type="nucleotide sequence ID" value="NZ_JACHVX010000002.1"/>
</dbReference>
<evidence type="ECO:0000313" key="1">
    <source>
        <dbReference type="EMBL" id="MBB2922782.1"/>
    </source>
</evidence>
<reference evidence="1 2" key="2">
    <citation type="submission" date="2020-08" db="EMBL/GenBank/DDBJ databases">
        <authorList>
            <person name="Partida-Martinez L."/>
            <person name="Huntemann M."/>
            <person name="Clum A."/>
            <person name="Wang J."/>
            <person name="Palaniappan K."/>
            <person name="Ritter S."/>
            <person name="Chen I.-M."/>
            <person name="Stamatis D."/>
            <person name="Reddy T."/>
            <person name="O'Malley R."/>
            <person name="Daum C."/>
            <person name="Shapiro N."/>
            <person name="Ivanova N."/>
            <person name="Kyrpides N."/>
            <person name="Woyke T."/>
        </authorList>
    </citation>
    <scope>NUCLEOTIDE SEQUENCE [LARGE SCALE GENOMIC DNA]</scope>
    <source>
        <strain evidence="1 2">RAS26</strain>
    </source>
</reference>
<evidence type="ECO:0000313" key="2">
    <source>
        <dbReference type="Proteomes" id="UP000518206"/>
    </source>
</evidence>
<dbReference type="AlphaFoldDB" id="A0A7W4UEM5"/>
<organism evidence="1 2">
    <name type="scientific">Cellulomonas cellasea</name>
    <dbReference type="NCBI Taxonomy" id="43670"/>
    <lineage>
        <taxon>Bacteria</taxon>
        <taxon>Bacillati</taxon>
        <taxon>Actinomycetota</taxon>
        <taxon>Actinomycetes</taxon>
        <taxon>Micrococcales</taxon>
        <taxon>Cellulomonadaceae</taxon>
        <taxon>Cellulomonas</taxon>
    </lineage>
</organism>